<dbReference type="EMBL" id="QPJD01000007">
    <property type="protein sequence ID" value="RCW47925.1"/>
    <property type="molecule type" value="Genomic_DNA"/>
</dbReference>
<evidence type="ECO:0000256" key="8">
    <source>
        <dbReference type="PROSITE-ProRule" id="PRU01091"/>
    </source>
</evidence>
<evidence type="ECO:0000259" key="9">
    <source>
        <dbReference type="PROSITE" id="PS50110"/>
    </source>
</evidence>
<dbReference type="PROSITE" id="PS50110">
    <property type="entry name" value="RESPONSE_REGULATORY"/>
    <property type="match status" value="1"/>
</dbReference>
<keyword evidence="4" id="KW-0805">Transcription regulation</keyword>
<comment type="subcellular location">
    <subcellularLocation>
        <location evidence="1">Cytoplasm</location>
    </subcellularLocation>
</comment>
<feature type="modified residue" description="4-aspartylphosphate" evidence="7">
    <location>
        <position position="54"/>
    </location>
</feature>
<dbReference type="GO" id="GO:0000156">
    <property type="term" value="F:phosphorelay response regulator activity"/>
    <property type="evidence" value="ECO:0007669"/>
    <property type="project" value="TreeGrafter"/>
</dbReference>
<dbReference type="SMART" id="SM00448">
    <property type="entry name" value="REC"/>
    <property type="match status" value="1"/>
</dbReference>
<dbReference type="InterPro" id="IPR036388">
    <property type="entry name" value="WH-like_DNA-bd_sf"/>
</dbReference>
<dbReference type="InterPro" id="IPR011006">
    <property type="entry name" value="CheY-like_superfamily"/>
</dbReference>
<keyword evidence="5 8" id="KW-0238">DNA-binding</keyword>
<dbReference type="GO" id="GO:0000976">
    <property type="term" value="F:transcription cis-regulatory region binding"/>
    <property type="evidence" value="ECO:0007669"/>
    <property type="project" value="TreeGrafter"/>
</dbReference>
<keyword evidence="3" id="KW-0902">Two-component regulatory system</keyword>
<evidence type="ECO:0000313" key="11">
    <source>
        <dbReference type="EMBL" id="RCW47925.1"/>
    </source>
</evidence>
<evidence type="ECO:0000256" key="1">
    <source>
        <dbReference type="ARBA" id="ARBA00004496"/>
    </source>
</evidence>
<evidence type="ECO:0000259" key="10">
    <source>
        <dbReference type="PROSITE" id="PS51755"/>
    </source>
</evidence>
<dbReference type="InterPro" id="IPR039420">
    <property type="entry name" value="WalR-like"/>
</dbReference>
<dbReference type="Gene3D" id="6.10.250.690">
    <property type="match status" value="1"/>
</dbReference>
<dbReference type="GO" id="GO:0032993">
    <property type="term" value="C:protein-DNA complex"/>
    <property type="evidence" value="ECO:0007669"/>
    <property type="project" value="TreeGrafter"/>
</dbReference>
<evidence type="ECO:0000256" key="7">
    <source>
        <dbReference type="PROSITE-ProRule" id="PRU00169"/>
    </source>
</evidence>
<feature type="domain" description="Response regulatory" evidence="9">
    <location>
        <begin position="5"/>
        <end position="118"/>
    </location>
</feature>
<dbReference type="InterPro" id="IPR001867">
    <property type="entry name" value="OmpR/PhoB-type_DNA-bd"/>
</dbReference>
<dbReference type="Gene3D" id="3.40.50.2300">
    <property type="match status" value="1"/>
</dbReference>
<dbReference type="PANTHER" id="PTHR48111:SF73">
    <property type="entry name" value="ALKALINE PHOSPHATASE SYNTHESIS TRANSCRIPTIONAL REGULATORY PROTEIN PHOP"/>
    <property type="match status" value="1"/>
</dbReference>
<comment type="caution">
    <text evidence="11">The sequence shown here is derived from an EMBL/GenBank/DDBJ whole genome shotgun (WGS) entry which is preliminary data.</text>
</comment>
<dbReference type="Pfam" id="PF00486">
    <property type="entry name" value="Trans_reg_C"/>
    <property type="match status" value="1"/>
</dbReference>
<dbReference type="SMART" id="SM00862">
    <property type="entry name" value="Trans_reg_C"/>
    <property type="match status" value="1"/>
</dbReference>
<dbReference type="GO" id="GO:0005829">
    <property type="term" value="C:cytosol"/>
    <property type="evidence" value="ECO:0007669"/>
    <property type="project" value="TreeGrafter"/>
</dbReference>
<dbReference type="SUPFAM" id="SSF52172">
    <property type="entry name" value="CheY-like"/>
    <property type="match status" value="1"/>
</dbReference>
<feature type="domain" description="OmpR/PhoB-type" evidence="10">
    <location>
        <begin position="133"/>
        <end position="232"/>
    </location>
</feature>
<dbReference type="InterPro" id="IPR001789">
    <property type="entry name" value="Sig_transdc_resp-reg_receiver"/>
</dbReference>
<dbReference type="FunFam" id="1.10.10.10:FF:000018">
    <property type="entry name" value="DNA-binding response regulator ResD"/>
    <property type="match status" value="1"/>
</dbReference>
<dbReference type="Pfam" id="PF00072">
    <property type="entry name" value="Response_reg"/>
    <property type="match status" value="1"/>
</dbReference>
<dbReference type="PANTHER" id="PTHR48111">
    <property type="entry name" value="REGULATOR OF RPOS"/>
    <property type="match status" value="1"/>
</dbReference>
<sequence length="237" mass="26833">MPGELILTVDDEVRIGELVGMYLSKDGFRHLSATSGKQAIELAENEQPSLIVLDVLLPDMEGYELCARLRQKTDVPIVFLTCKDTEIDKVVGLSVGADDYVSKPFSPVELVARIKAQLRRNRIVRSRQVEENSVIISSEHVQLRIDAHEVYVDGTRIELSVKEFQLLAYLMQNARQVLTTERLLSHIWGYESSLDTKTLQVHIGHLRKKIEQNPAAPSRIITIRGIGYKFDEPIKDL</sequence>
<dbReference type="OrthoDB" id="9790442at2"/>
<organism evidence="11 12">
    <name type="scientific">Paenibacillus prosopidis</name>
    <dbReference type="NCBI Taxonomy" id="630520"/>
    <lineage>
        <taxon>Bacteria</taxon>
        <taxon>Bacillati</taxon>
        <taxon>Bacillota</taxon>
        <taxon>Bacilli</taxon>
        <taxon>Bacillales</taxon>
        <taxon>Paenibacillaceae</taxon>
        <taxon>Paenibacillus</taxon>
    </lineage>
</organism>
<dbReference type="SUPFAM" id="SSF46894">
    <property type="entry name" value="C-terminal effector domain of the bipartite response regulators"/>
    <property type="match status" value="1"/>
</dbReference>
<evidence type="ECO:0000256" key="2">
    <source>
        <dbReference type="ARBA" id="ARBA00022553"/>
    </source>
</evidence>
<dbReference type="FunFam" id="3.40.50.2300:FF:000001">
    <property type="entry name" value="DNA-binding response regulator PhoB"/>
    <property type="match status" value="1"/>
</dbReference>
<evidence type="ECO:0000313" key="12">
    <source>
        <dbReference type="Proteomes" id="UP000252415"/>
    </source>
</evidence>
<dbReference type="Proteomes" id="UP000252415">
    <property type="component" value="Unassembled WGS sequence"/>
</dbReference>
<dbReference type="PROSITE" id="PS51755">
    <property type="entry name" value="OMPR_PHOB"/>
    <property type="match status" value="1"/>
</dbReference>
<protein>
    <submittedName>
        <fullName evidence="11">Two-component system response regulator VicR</fullName>
    </submittedName>
</protein>
<accession>A0A368W277</accession>
<evidence type="ECO:0000256" key="3">
    <source>
        <dbReference type="ARBA" id="ARBA00023012"/>
    </source>
</evidence>
<dbReference type="Gene3D" id="1.10.10.10">
    <property type="entry name" value="Winged helix-like DNA-binding domain superfamily/Winged helix DNA-binding domain"/>
    <property type="match status" value="1"/>
</dbReference>
<evidence type="ECO:0000256" key="4">
    <source>
        <dbReference type="ARBA" id="ARBA00023015"/>
    </source>
</evidence>
<dbReference type="CDD" id="cd00383">
    <property type="entry name" value="trans_reg_C"/>
    <property type="match status" value="1"/>
</dbReference>
<keyword evidence="2 7" id="KW-0597">Phosphoprotein</keyword>
<gene>
    <name evidence="11" type="ORF">DFP97_107127</name>
</gene>
<reference evidence="11 12" key="1">
    <citation type="submission" date="2018-07" db="EMBL/GenBank/DDBJ databases">
        <title>Genomic Encyclopedia of Type Strains, Phase III (KMG-III): the genomes of soil and plant-associated and newly described type strains.</title>
        <authorList>
            <person name="Whitman W."/>
        </authorList>
    </citation>
    <scope>NUCLEOTIDE SEQUENCE [LARGE SCALE GENOMIC DNA]</scope>
    <source>
        <strain evidence="11 12">CECT 7506</strain>
    </source>
</reference>
<proteinExistence type="predicted"/>
<feature type="DNA-binding region" description="OmpR/PhoB-type" evidence="8">
    <location>
        <begin position="133"/>
        <end position="232"/>
    </location>
</feature>
<evidence type="ECO:0000256" key="6">
    <source>
        <dbReference type="ARBA" id="ARBA00023163"/>
    </source>
</evidence>
<dbReference type="RefSeq" id="WP_114380329.1">
    <property type="nucleotide sequence ID" value="NZ_QPJD01000007.1"/>
</dbReference>
<dbReference type="AlphaFoldDB" id="A0A368W277"/>
<name>A0A368W277_9BACL</name>
<evidence type="ECO:0000256" key="5">
    <source>
        <dbReference type="ARBA" id="ARBA00023125"/>
    </source>
</evidence>
<keyword evidence="6" id="KW-0804">Transcription</keyword>
<keyword evidence="12" id="KW-1185">Reference proteome</keyword>
<dbReference type="InterPro" id="IPR016032">
    <property type="entry name" value="Sig_transdc_resp-reg_C-effctor"/>
</dbReference>
<dbReference type="GO" id="GO:0006355">
    <property type="term" value="P:regulation of DNA-templated transcription"/>
    <property type="evidence" value="ECO:0007669"/>
    <property type="project" value="InterPro"/>
</dbReference>